<organism evidence="1 2">
    <name type="scientific">Ooceraea biroi</name>
    <name type="common">Clonal raider ant</name>
    <name type="synonym">Cerapachys biroi</name>
    <dbReference type="NCBI Taxonomy" id="2015173"/>
    <lineage>
        <taxon>Eukaryota</taxon>
        <taxon>Metazoa</taxon>
        <taxon>Ecdysozoa</taxon>
        <taxon>Arthropoda</taxon>
        <taxon>Hexapoda</taxon>
        <taxon>Insecta</taxon>
        <taxon>Pterygota</taxon>
        <taxon>Neoptera</taxon>
        <taxon>Endopterygota</taxon>
        <taxon>Hymenoptera</taxon>
        <taxon>Apocrita</taxon>
        <taxon>Aculeata</taxon>
        <taxon>Formicoidea</taxon>
        <taxon>Formicidae</taxon>
        <taxon>Dorylinae</taxon>
        <taxon>Ooceraea</taxon>
    </lineage>
</organism>
<protein>
    <submittedName>
        <fullName evidence="1">Uncharacterized protein</fullName>
    </submittedName>
</protein>
<dbReference type="AlphaFoldDB" id="A0A026W2H4"/>
<proteinExistence type="predicted"/>
<accession>A0A026W2H4</accession>
<gene>
    <name evidence="1" type="ORF">X777_11669</name>
</gene>
<dbReference type="Proteomes" id="UP000053097">
    <property type="component" value="Unassembled WGS sequence"/>
</dbReference>
<name>A0A026W2H4_OOCBI</name>
<reference evidence="1 2" key="1">
    <citation type="journal article" date="2014" name="Curr. Biol.">
        <title>The genome of the clonal raider ant Cerapachys biroi.</title>
        <authorList>
            <person name="Oxley P.R."/>
            <person name="Ji L."/>
            <person name="Fetter-Pruneda I."/>
            <person name="McKenzie S.K."/>
            <person name="Li C."/>
            <person name="Hu H."/>
            <person name="Zhang G."/>
            <person name="Kronauer D.J."/>
        </authorList>
    </citation>
    <scope>NUCLEOTIDE SEQUENCE [LARGE SCALE GENOMIC DNA]</scope>
</reference>
<dbReference type="EMBL" id="KK107499">
    <property type="protein sequence ID" value="EZA49796.1"/>
    <property type="molecule type" value="Genomic_DNA"/>
</dbReference>
<evidence type="ECO:0000313" key="1">
    <source>
        <dbReference type="EMBL" id="EZA49796.1"/>
    </source>
</evidence>
<sequence>MANCTIQMALNKRSLEVLKESRESHRPIDKLAGGNAPCSFVCFNRGKTCPETSGCMERMKASDCNDNLIKRELAANKNSIASVSNPTNKE</sequence>
<evidence type="ECO:0000313" key="2">
    <source>
        <dbReference type="Proteomes" id="UP000053097"/>
    </source>
</evidence>
<keyword evidence="2" id="KW-1185">Reference proteome</keyword>